<reference evidence="2 3" key="1">
    <citation type="submission" date="2018-08" db="EMBL/GenBank/DDBJ databases">
        <title>A genome reference for cultivated species of the human gut microbiota.</title>
        <authorList>
            <person name="Zou Y."/>
            <person name="Xue W."/>
            <person name="Luo G."/>
        </authorList>
    </citation>
    <scope>NUCLEOTIDE SEQUENCE [LARGE SCALE GENOMIC DNA]</scope>
    <source>
        <strain evidence="2 3">TM09-19AC</strain>
    </source>
</reference>
<evidence type="ECO:0000313" key="3">
    <source>
        <dbReference type="Proteomes" id="UP000260664"/>
    </source>
</evidence>
<organism evidence="2 3">
    <name type="scientific">Dorea formicigenerans</name>
    <dbReference type="NCBI Taxonomy" id="39486"/>
    <lineage>
        <taxon>Bacteria</taxon>
        <taxon>Bacillati</taxon>
        <taxon>Bacillota</taxon>
        <taxon>Clostridia</taxon>
        <taxon>Lachnospirales</taxon>
        <taxon>Lachnospiraceae</taxon>
        <taxon>Dorea</taxon>
    </lineage>
</organism>
<accession>A0A3E4EV00</accession>
<dbReference type="AlphaFoldDB" id="A0A3E4EV00"/>
<protein>
    <recommendedName>
        <fullName evidence="1">Replication-associated protein ORF2/G2P domain-containing protein</fullName>
    </recommendedName>
</protein>
<name>A0A3E4EV00_9FIRM</name>
<evidence type="ECO:0000259" key="1">
    <source>
        <dbReference type="Pfam" id="PF23343"/>
    </source>
</evidence>
<dbReference type="InterPro" id="IPR056906">
    <property type="entry name" value="ORF2/G2P_dom"/>
</dbReference>
<dbReference type="EMBL" id="QSOI01000040">
    <property type="protein sequence ID" value="RGI80402.1"/>
    <property type="molecule type" value="Genomic_DNA"/>
</dbReference>
<dbReference type="Pfam" id="PF23343">
    <property type="entry name" value="REP_ORF2-G2P"/>
    <property type="match status" value="1"/>
</dbReference>
<sequence length="260" mass="30377">MGSYNLKVYEYATGIQLRMYNQALIYSEKNQSVPLIGLIDEVDKKVHTYELLEERKERSSQVSASRAISTLYEIARANIWEYFVTFTFNRQKIDSSNYELLTEKVRIWLSHLKQRYAPNLKYILVPELHKDGVHYHFHALIANTGNIDFIDSGVKHNGNTIYNIGNWKFGFTTASKVIDSARASSYITKYITKDLCSVTKFKKRYWASRNCDRPKVRTYCLPYEEIGKFLDDNIHLLQYTKEVVIDSCGLAITYIEMKKE</sequence>
<gene>
    <name evidence="2" type="ORF">DXD84_14520</name>
</gene>
<feature type="domain" description="Replication-associated protein ORF2/G2P" evidence="1">
    <location>
        <begin position="82"/>
        <end position="194"/>
    </location>
</feature>
<proteinExistence type="predicted"/>
<evidence type="ECO:0000313" key="2">
    <source>
        <dbReference type="EMBL" id="RGI80402.1"/>
    </source>
</evidence>
<comment type="caution">
    <text evidence="2">The sequence shown here is derived from an EMBL/GenBank/DDBJ whole genome shotgun (WGS) entry which is preliminary data.</text>
</comment>
<dbReference type="RefSeq" id="WP_117495917.1">
    <property type="nucleotide sequence ID" value="NZ_QSOI01000040.1"/>
</dbReference>
<dbReference type="Proteomes" id="UP000260664">
    <property type="component" value="Unassembled WGS sequence"/>
</dbReference>